<accession>A0A127ZJL7</accession>
<dbReference type="PANTHER" id="PTHR23043:SF17">
    <property type="entry name" value="PROTEIN SIMILAR"/>
    <property type="match status" value="1"/>
</dbReference>
<dbReference type="PROSITE" id="PS50112">
    <property type="entry name" value="PAS"/>
    <property type="match status" value="1"/>
</dbReference>
<dbReference type="Gene3D" id="3.30.450.20">
    <property type="entry name" value="PAS domain"/>
    <property type="match status" value="1"/>
</dbReference>
<evidence type="ECO:0000256" key="1">
    <source>
        <dbReference type="ARBA" id="ARBA00004123"/>
    </source>
</evidence>
<dbReference type="EMBL" id="LK056692">
    <property type="protein sequence ID" value="CDU26132.1"/>
    <property type="molecule type" value="Genomic_DNA"/>
</dbReference>
<dbReference type="CDD" id="cd00130">
    <property type="entry name" value="PAS"/>
    <property type="match status" value="1"/>
</dbReference>
<evidence type="ECO:0000256" key="6">
    <source>
        <dbReference type="SAM" id="MobiDB-lite"/>
    </source>
</evidence>
<proteinExistence type="predicted"/>
<dbReference type="SMART" id="SM00091">
    <property type="entry name" value="PAS"/>
    <property type="match status" value="2"/>
</dbReference>
<dbReference type="GO" id="GO:0000981">
    <property type="term" value="F:DNA-binding transcription factor activity, RNA polymerase II-specific"/>
    <property type="evidence" value="ECO:0007669"/>
    <property type="project" value="TreeGrafter"/>
</dbReference>
<feature type="compositionally biased region" description="Low complexity" evidence="6">
    <location>
        <begin position="639"/>
        <end position="661"/>
    </location>
</feature>
<feature type="domain" description="PAS" evidence="7">
    <location>
        <begin position="355"/>
        <end position="425"/>
    </location>
</feature>
<dbReference type="NCBIfam" id="TIGR00229">
    <property type="entry name" value="sensory_box"/>
    <property type="match status" value="1"/>
</dbReference>
<dbReference type="GO" id="GO:0005634">
    <property type="term" value="C:nucleus"/>
    <property type="evidence" value="ECO:0007669"/>
    <property type="project" value="UniProtKB-SubCell"/>
</dbReference>
<evidence type="ECO:0000256" key="3">
    <source>
        <dbReference type="ARBA" id="ARBA00023015"/>
    </source>
</evidence>
<comment type="subcellular location">
    <subcellularLocation>
        <location evidence="1">Nucleus</location>
    </subcellularLocation>
</comment>
<organism evidence="8">
    <name type="scientific">Sporisorium scitamineum</name>
    <dbReference type="NCBI Taxonomy" id="49012"/>
    <lineage>
        <taxon>Eukaryota</taxon>
        <taxon>Fungi</taxon>
        <taxon>Dikarya</taxon>
        <taxon>Basidiomycota</taxon>
        <taxon>Ustilaginomycotina</taxon>
        <taxon>Ustilaginomycetes</taxon>
        <taxon>Ustilaginales</taxon>
        <taxon>Ustilaginaceae</taxon>
        <taxon>Sporisorium</taxon>
    </lineage>
</organism>
<keyword evidence="3" id="KW-0805">Transcription regulation</keyword>
<dbReference type="Pfam" id="PF00989">
    <property type="entry name" value="PAS"/>
    <property type="match status" value="1"/>
</dbReference>
<evidence type="ECO:0000256" key="5">
    <source>
        <dbReference type="ARBA" id="ARBA00023242"/>
    </source>
</evidence>
<dbReference type="InterPro" id="IPR000014">
    <property type="entry name" value="PAS"/>
</dbReference>
<dbReference type="PANTHER" id="PTHR23043">
    <property type="entry name" value="HYPOXIA-INDUCIBLE FACTOR 1 ALPHA"/>
    <property type="match status" value="1"/>
</dbReference>
<dbReference type="InterPro" id="IPR035965">
    <property type="entry name" value="PAS-like_dom_sf"/>
</dbReference>
<keyword evidence="4" id="KW-0804">Transcription</keyword>
<dbReference type="OrthoDB" id="447251at2759"/>
<reference evidence="8" key="1">
    <citation type="submission" date="2014-06" db="EMBL/GenBank/DDBJ databases">
        <authorList>
            <person name="Ju J."/>
            <person name="Zhang J."/>
        </authorList>
    </citation>
    <scope>NUCLEOTIDE SEQUENCE</scope>
    <source>
        <strain evidence="8">SscI8</strain>
    </source>
</reference>
<feature type="region of interest" description="Disordered" evidence="6">
    <location>
        <begin position="608"/>
        <end position="665"/>
    </location>
</feature>
<dbReference type="SUPFAM" id="SSF55785">
    <property type="entry name" value="PYP-like sensor domain (PAS domain)"/>
    <property type="match status" value="1"/>
</dbReference>
<dbReference type="AlphaFoldDB" id="A0A127ZJL7"/>
<protein>
    <submittedName>
        <fullName evidence="8">Related to white collar 1 protein</fullName>
    </submittedName>
</protein>
<feature type="region of interest" description="Disordered" evidence="6">
    <location>
        <begin position="265"/>
        <end position="346"/>
    </location>
</feature>
<keyword evidence="2" id="KW-0677">Repeat</keyword>
<dbReference type="GO" id="GO:0000977">
    <property type="term" value="F:RNA polymerase II transcription regulatory region sequence-specific DNA binding"/>
    <property type="evidence" value="ECO:0007669"/>
    <property type="project" value="TreeGrafter"/>
</dbReference>
<keyword evidence="5" id="KW-0539">Nucleus</keyword>
<feature type="compositionally biased region" description="Low complexity" evidence="6">
    <location>
        <begin position="608"/>
        <end position="625"/>
    </location>
</feature>
<evidence type="ECO:0000256" key="4">
    <source>
        <dbReference type="ARBA" id="ARBA00023163"/>
    </source>
</evidence>
<evidence type="ECO:0000259" key="7">
    <source>
        <dbReference type="PROSITE" id="PS50112"/>
    </source>
</evidence>
<name>A0A127ZJL7_9BASI</name>
<dbReference type="InterPro" id="IPR013767">
    <property type="entry name" value="PAS_fold"/>
</dbReference>
<evidence type="ECO:0000313" key="8">
    <source>
        <dbReference type="EMBL" id="CDU26132.1"/>
    </source>
</evidence>
<evidence type="ECO:0000256" key="2">
    <source>
        <dbReference type="ARBA" id="ARBA00022737"/>
    </source>
</evidence>
<gene>
    <name evidence="8" type="ORF">SPSC_06299</name>
</gene>
<sequence>MSPTPTTQSNWIDDVNHLDVDTEKMIDSLLAHSSASNASNYNSTDESIDFNSTSFAPAWPGPVSHSLSDNASIFGLSPSIPLGVSPSVASQSTNAWPLHFDFAAPESSSQASFNSSYPSYSDSVLPSPSNATSLTVPDAHSLQSDMVHPLGTIPPTRMPVDDMVNFTDVAKDAGSFSQPSPSSVASQPSPVVTNSTLTGYHSNIASNHAVHLADLVKASNIVNSGHPGPRSLASSLSRSVLNADAIGCPDAVLHDAAPNKGLTIQQRRRMSHMAKPPRTTPPITAVPDSSRSPSKAGRRRQNSAPDPVLPSIASSPDTPTTPLPKMRRPSRVGSVTGAGPSVAPSLVVPSSADDVDSWMDAVVTNSHDLVFVLSLKGTVLYMSPSVQRILGFHPEEIIGRPLVDFSHPADIGPFSRELKEAITLPSGDGEGPDAHNSTAVKAHRRVDLIMRMACKDGTFSLIETTGRVSVDPPKHRKVVVCSGRLHPVPMLPWNDVRQDLLHVELSAWLKVSHNGIFLGATGPIQQILGIEDVDLLGRHVRDLPMVTSSSDLLDALRSGRCISVQDHYEGPNSQQMAPVQLTVYPWTSNGRSNAVSFVHVQQQPAATAASSAASSAQQSPAPSSSVPAKRKASDRDMQVSRQQQSQQQQQSQTGSGSLSGSAFRANGTSVPVMTANDAANTVFSELTGFHPGSWLIEMQRLHNANRKLRHELLALRRRSHNVAAVDSTSVSAC</sequence>